<evidence type="ECO:0000256" key="5">
    <source>
        <dbReference type="ARBA" id="ARBA00022989"/>
    </source>
</evidence>
<keyword evidence="10" id="KW-1185">Reference proteome</keyword>
<keyword evidence="5 7" id="KW-1133">Transmembrane helix</keyword>
<dbReference type="InterPro" id="IPR000515">
    <property type="entry name" value="MetI-like"/>
</dbReference>
<dbReference type="PROSITE" id="PS50928">
    <property type="entry name" value="ABC_TM1"/>
    <property type="match status" value="1"/>
</dbReference>
<dbReference type="InterPro" id="IPR035906">
    <property type="entry name" value="MetI-like_sf"/>
</dbReference>
<evidence type="ECO:0000256" key="7">
    <source>
        <dbReference type="RuleBase" id="RU363032"/>
    </source>
</evidence>
<evidence type="ECO:0000256" key="1">
    <source>
        <dbReference type="ARBA" id="ARBA00004651"/>
    </source>
</evidence>
<dbReference type="SUPFAM" id="SSF161098">
    <property type="entry name" value="MetI-like"/>
    <property type="match status" value="1"/>
</dbReference>
<evidence type="ECO:0000256" key="4">
    <source>
        <dbReference type="ARBA" id="ARBA00022692"/>
    </source>
</evidence>
<evidence type="ECO:0000313" key="9">
    <source>
        <dbReference type="EMBL" id="QUI25597.1"/>
    </source>
</evidence>
<feature type="domain" description="ABC transmembrane type-1" evidence="8">
    <location>
        <begin position="82"/>
        <end position="299"/>
    </location>
</feature>
<gene>
    <name evidence="9" type="ORF">HZI73_04775</name>
</gene>
<dbReference type="KEGG" id="vpy:HZI73_04775"/>
<dbReference type="GO" id="GO:0055085">
    <property type="term" value="P:transmembrane transport"/>
    <property type="evidence" value="ECO:0007669"/>
    <property type="project" value="InterPro"/>
</dbReference>
<evidence type="ECO:0000256" key="2">
    <source>
        <dbReference type="ARBA" id="ARBA00022448"/>
    </source>
</evidence>
<evidence type="ECO:0000256" key="3">
    <source>
        <dbReference type="ARBA" id="ARBA00022475"/>
    </source>
</evidence>
<dbReference type="EMBL" id="CP058649">
    <property type="protein sequence ID" value="QUI25597.1"/>
    <property type="molecule type" value="Genomic_DNA"/>
</dbReference>
<dbReference type="Gene3D" id="1.10.3720.10">
    <property type="entry name" value="MetI-like"/>
    <property type="match status" value="1"/>
</dbReference>
<dbReference type="AlphaFoldDB" id="A0A8J8MQ78"/>
<dbReference type="CDD" id="cd06261">
    <property type="entry name" value="TM_PBP2"/>
    <property type="match status" value="1"/>
</dbReference>
<keyword evidence="3" id="KW-1003">Cell membrane</keyword>
<comment type="subcellular location">
    <subcellularLocation>
        <location evidence="1 7">Cell membrane</location>
        <topology evidence="1 7">Multi-pass membrane protein</topology>
    </subcellularLocation>
</comment>
<evidence type="ECO:0000259" key="8">
    <source>
        <dbReference type="PROSITE" id="PS50928"/>
    </source>
</evidence>
<dbReference type="InterPro" id="IPR050809">
    <property type="entry name" value="UgpAE/MalFG_permease"/>
</dbReference>
<feature type="transmembrane region" description="Helical" evidence="7">
    <location>
        <begin position="86"/>
        <end position="107"/>
    </location>
</feature>
<protein>
    <submittedName>
        <fullName evidence="9">Sugar ABC transporter permease</fullName>
    </submittedName>
</protein>
<dbReference type="Pfam" id="PF00528">
    <property type="entry name" value="BPD_transp_1"/>
    <property type="match status" value="1"/>
</dbReference>
<dbReference type="Proteomes" id="UP000683246">
    <property type="component" value="Chromosome"/>
</dbReference>
<evidence type="ECO:0000313" key="10">
    <source>
        <dbReference type="Proteomes" id="UP000683246"/>
    </source>
</evidence>
<comment type="similarity">
    <text evidence="7">Belongs to the binding-protein-dependent transport system permease family.</text>
</comment>
<sequence length="312" mass="35620">MGLRLKQHPHKKFVRDILRNKYIYLLLLPGILFYLLFAYGPMYGIILAFKDYTFKGGILGSPWVGLEKFRMLFVEPEFIQAFKNTIIISFGKIIFGFPIPILLAILLNELRFKKFKKTLQTVFTFPHFLSWIIISSIVLNIFGNLGAVNNLLSVLGLERQHFLADKQLFRPLLYITDIWKEAGWSSIIYLAAISGINPELYEAATIDGANRFQKIRYVTWPGMRSVAELLLLLSIGQVMNAGYGFDQVFNLYNPTVYEVGDIIDTFVYRITFQRPPDFGFSTAVGLFKSVINFGLLVTADRVAKALGQRGIF</sequence>
<dbReference type="GO" id="GO:0005886">
    <property type="term" value="C:plasma membrane"/>
    <property type="evidence" value="ECO:0007669"/>
    <property type="project" value="UniProtKB-SubCell"/>
</dbReference>
<dbReference type="PANTHER" id="PTHR43227">
    <property type="entry name" value="BLL4140 PROTEIN"/>
    <property type="match status" value="1"/>
</dbReference>
<feature type="transmembrane region" description="Helical" evidence="7">
    <location>
        <begin position="21"/>
        <end position="46"/>
    </location>
</feature>
<evidence type="ECO:0000256" key="6">
    <source>
        <dbReference type="ARBA" id="ARBA00023136"/>
    </source>
</evidence>
<feature type="transmembrane region" description="Helical" evidence="7">
    <location>
        <begin position="128"/>
        <end position="148"/>
    </location>
</feature>
<keyword evidence="6 7" id="KW-0472">Membrane</keyword>
<reference evidence="9" key="1">
    <citation type="submission" date="2020-07" db="EMBL/GenBank/DDBJ databases">
        <title>Vallitalea pronyensis genome.</title>
        <authorList>
            <person name="Postec A."/>
        </authorList>
    </citation>
    <scope>NUCLEOTIDE SEQUENCE</scope>
    <source>
        <strain evidence="9">FatNI3</strain>
    </source>
</reference>
<proteinExistence type="inferred from homology"/>
<name>A0A8J8MQ78_9FIRM</name>
<accession>A0A8J8MQ78</accession>
<dbReference type="PANTHER" id="PTHR43227:SF11">
    <property type="entry name" value="BLL4140 PROTEIN"/>
    <property type="match status" value="1"/>
</dbReference>
<organism evidence="9 10">
    <name type="scientific">Vallitalea pronyensis</name>
    <dbReference type="NCBI Taxonomy" id="1348613"/>
    <lineage>
        <taxon>Bacteria</taxon>
        <taxon>Bacillati</taxon>
        <taxon>Bacillota</taxon>
        <taxon>Clostridia</taxon>
        <taxon>Lachnospirales</taxon>
        <taxon>Vallitaleaceae</taxon>
        <taxon>Vallitalea</taxon>
    </lineage>
</organism>
<keyword evidence="4 7" id="KW-0812">Transmembrane</keyword>
<keyword evidence="2 7" id="KW-0813">Transport</keyword>